<dbReference type="Gene3D" id="1.10.10.60">
    <property type="entry name" value="Homeodomain-like"/>
    <property type="match status" value="1"/>
</dbReference>
<feature type="compositionally biased region" description="Low complexity" evidence="9">
    <location>
        <begin position="280"/>
        <end position="298"/>
    </location>
</feature>
<organism evidence="11 12">
    <name type="scientific">Apophysomyces ossiformis</name>
    <dbReference type="NCBI Taxonomy" id="679940"/>
    <lineage>
        <taxon>Eukaryota</taxon>
        <taxon>Fungi</taxon>
        <taxon>Fungi incertae sedis</taxon>
        <taxon>Mucoromycota</taxon>
        <taxon>Mucoromycotina</taxon>
        <taxon>Mucoromycetes</taxon>
        <taxon>Mucorales</taxon>
        <taxon>Mucorineae</taxon>
        <taxon>Mucoraceae</taxon>
        <taxon>Apophysomyces</taxon>
    </lineage>
</organism>
<feature type="region of interest" description="Disordered" evidence="9">
    <location>
        <begin position="459"/>
        <end position="509"/>
    </location>
</feature>
<evidence type="ECO:0000259" key="10">
    <source>
        <dbReference type="SMART" id="SM00717"/>
    </source>
</evidence>
<dbReference type="EMBL" id="JABAYA010000027">
    <property type="protein sequence ID" value="KAF7729230.1"/>
    <property type="molecule type" value="Genomic_DNA"/>
</dbReference>
<evidence type="ECO:0000256" key="5">
    <source>
        <dbReference type="ARBA" id="ARBA00023015"/>
    </source>
</evidence>
<dbReference type="InterPro" id="IPR009057">
    <property type="entry name" value="Homeodomain-like_sf"/>
</dbReference>
<evidence type="ECO:0000313" key="11">
    <source>
        <dbReference type="EMBL" id="KAF7729230.1"/>
    </source>
</evidence>
<dbReference type="GO" id="GO:0035267">
    <property type="term" value="C:NuA4 histone acetyltransferase complex"/>
    <property type="evidence" value="ECO:0007669"/>
    <property type="project" value="InterPro"/>
</dbReference>
<evidence type="ECO:0000256" key="8">
    <source>
        <dbReference type="ARBA" id="ARBA00025264"/>
    </source>
</evidence>
<keyword evidence="7" id="KW-0539">Nucleus</keyword>
<keyword evidence="12" id="KW-1185">Reference proteome</keyword>
<dbReference type="FunFam" id="1.10.10.60:FF:000087">
    <property type="entry name" value="DNA methyltransferase 1-associated protein 1"/>
    <property type="match status" value="1"/>
</dbReference>
<dbReference type="GO" id="GO:0000122">
    <property type="term" value="P:negative regulation of transcription by RNA polymerase II"/>
    <property type="evidence" value="ECO:0007669"/>
    <property type="project" value="TreeGrafter"/>
</dbReference>
<evidence type="ECO:0000256" key="7">
    <source>
        <dbReference type="ARBA" id="ARBA00023242"/>
    </source>
</evidence>
<reference evidence="11" key="1">
    <citation type="submission" date="2020-01" db="EMBL/GenBank/DDBJ databases">
        <title>Genome Sequencing of Three Apophysomyces-Like Fungal Strains Confirms a Novel Fungal Genus in the Mucoromycota with divergent Burkholderia-like Endosymbiotic Bacteria.</title>
        <authorList>
            <person name="Stajich J.E."/>
            <person name="Macias A.M."/>
            <person name="Carter-House D."/>
            <person name="Lovett B."/>
            <person name="Kasson L.R."/>
            <person name="Berry K."/>
            <person name="Grigoriev I."/>
            <person name="Chang Y."/>
            <person name="Spatafora J."/>
            <person name="Kasson M.T."/>
        </authorList>
    </citation>
    <scope>NUCLEOTIDE SEQUENCE</scope>
    <source>
        <strain evidence="11">NRRL A-21654</strain>
    </source>
</reference>
<dbReference type="Pfam" id="PF16282">
    <property type="entry name" value="SANT_DAMP1_like"/>
    <property type="match status" value="1"/>
</dbReference>
<dbReference type="PANTHER" id="PTHR12855:SF10">
    <property type="entry name" value="DNA METHYLTRANSFERASE 1-ASSOCIATED PROTEIN 1"/>
    <property type="match status" value="1"/>
</dbReference>
<feature type="domain" description="Myb-like" evidence="10">
    <location>
        <begin position="122"/>
        <end position="173"/>
    </location>
</feature>
<proteinExistence type="inferred from homology"/>
<dbReference type="GO" id="GO:0003714">
    <property type="term" value="F:transcription corepressor activity"/>
    <property type="evidence" value="ECO:0007669"/>
    <property type="project" value="TreeGrafter"/>
</dbReference>
<dbReference type="SMART" id="SM00717">
    <property type="entry name" value="SANT"/>
    <property type="match status" value="1"/>
</dbReference>
<feature type="compositionally biased region" description="Low complexity" evidence="9">
    <location>
        <begin position="475"/>
        <end position="504"/>
    </location>
</feature>
<dbReference type="InterPro" id="IPR001005">
    <property type="entry name" value="SANT/Myb"/>
</dbReference>
<evidence type="ECO:0000313" key="12">
    <source>
        <dbReference type="Proteomes" id="UP000605846"/>
    </source>
</evidence>
<dbReference type="CDD" id="cd11658">
    <property type="entry name" value="SANT_DMAP1_like"/>
    <property type="match status" value="1"/>
</dbReference>
<feature type="compositionally biased region" description="Acidic residues" evidence="9">
    <location>
        <begin position="599"/>
        <end position="621"/>
    </location>
</feature>
<dbReference type="SUPFAM" id="SSF46689">
    <property type="entry name" value="Homeodomain-like"/>
    <property type="match status" value="1"/>
</dbReference>
<dbReference type="GO" id="GO:0006281">
    <property type="term" value="P:DNA repair"/>
    <property type="evidence" value="ECO:0007669"/>
    <property type="project" value="InterPro"/>
</dbReference>
<keyword evidence="4" id="KW-0156">Chromatin regulator</keyword>
<dbReference type="GO" id="GO:0006338">
    <property type="term" value="P:chromatin remodeling"/>
    <property type="evidence" value="ECO:0007669"/>
    <property type="project" value="InterPro"/>
</dbReference>
<feature type="region of interest" description="Disordered" evidence="9">
    <location>
        <begin position="256"/>
        <end position="322"/>
    </location>
</feature>
<evidence type="ECO:0000256" key="3">
    <source>
        <dbReference type="ARBA" id="ARBA00019132"/>
    </source>
</evidence>
<dbReference type="PANTHER" id="PTHR12855">
    <property type="entry name" value="DNA METHYLTRANSFERASE 1-ASSOCIATED PROTEIN 1 FAMILY MEMBER"/>
    <property type="match status" value="1"/>
</dbReference>
<comment type="subcellular location">
    <subcellularLocation>
        <location evidence="1">Nucleus</location>
    </subcellularLocation>
</comment>
<dbReference type="OrthoDB" id="2555519at2759"/>
<evidence type="ECO:0000256" key="2">
    <source>
        <dbReference type="ARBA" id="ARBA00006918"/>
    </source>
</evidence>
<dbReference type="InterPro" id="IPR027109">
    <property type="entry name" value="Swc4/Dmap1"/>
</dbReference>
<dbReference type="Proteomes" id="UP000605846">
    <property type="component" value="Unassembled WGS sequence"/>
</dbReference>
<gene>
    <name evidence="11" type="primary">SWC4_1</name>
    <name evidence="11" type="ORF">EC973_004759</name>
</gene>
<dbReference type="InterPro" id="IPR032563">
    <property type="entry name" value="DAMP1_SANT-like"/>
</dbReference>
<evidence type="ECO:0000256" key="4">
    <source>
        <dbReference type="ARBA" id="ARBA00022853"/>
    </source>
</evidence>
<feature type="region of interest" description="Disordered" evidence="9">
    <location>
        <begin position="587"/>
        <end position="636"/>
    </location>
</feature>
<keyword evidence="6" id="KW-0804">Transcription</keyword>
<comment type="function">
    <text evidence="8">Component of the SWR1 complex which mediates the ATP-dependent exchange of histone H2A for the H2A variant HZT1 leading to transcriptional regulation of selected genes by chromatin remodeling. Component of the NuA4 histone acetyltransferase complex which is involved in transcriptional activation of selected genes principally by acetylation of nucleosomal histone H4 and H2A. The NuA4 complex is also involved in DNA repair.</text>
</comment>
<feature type="compositionally biased region" description="Basic and acidic residues" evidence="9">
    <location>
        <begin position="587"/>
        <end position="598"/>
    </location>
</feature>
<dbReference type="AlphaFoldDB" id="A0A8H7EUV1"/>
<evidence type="ECO:0000256" key="1">
    <source>
        <dbReference type="ARBA" id="ARBA00004123"/>
    </source>
</evidence>
<evidence type="ECO:0000256" key="9">
    <source>
        <dbReference type="SAM" id="MobiDB-lite"/>
    </source>
</evidence>
<comment type="similarity">
    <text evidence="2">Belongs to the SWC4 family.</text>
</comment>
<dbReference type="GO" id="GO:0000812">
    <property type="term" value="C:Swr1 complex"/>
    <property type="evidence" value="ECO:0007669"/>
    <property type="project" value="TreeGrafter"/>
</dbReference>
<keyword evidence="5" id="KW-0805">Transcription regulation</keyword>
<accession>A0A8H7EUV1</accession>
<name>A0A8H7EUV1_9FUNG</name>
<sequence>MSGWNVNSNEQGTILNETTLQRDNERMQKTHEDINPDLYSLIGGVPPIAFSKPNYQRRYNVGTKASPWLLKPFTNPARLDGLQLTHWAKATDHDTEDYAFAQFNRVIDVVEYNDEEYEKFLTDPNWTKEETDYLLSLCRQYDLRFPVIADRYESNNPRSMEDLKDRYYSIFRKLVRARPHAEYGQDRQTLIQQYAYDKEKEIERKRTLLALFSRTREQVEEEEVLLTEARRIAENEARLGRERENLYNFLQLESAQQAPPTPMTPTHAGPGSSTSNGSLSTPGSIGIAGGTASSSSAADIKARQKKKKEETSHVKKARKVSNASTSIMEDIVPEKKEKLIPGVYVRSQKIPGVKPAMNQKVLKTLADLGIGPRPVMGTAQVCHKYEQLQNSVLNMFDMKKMVDKAEADHRMRAQRGREGSTFGRKATHFSERMLEKDQTPPPKAVNIIRPSSPFFQHFKRPVSPHHLSVPRDTSHSSSTTSSSSSTSPPSTVSALSSASSTTPSIRIPPTILNPTNFASGFSLFQPPSWTQYAKQSFAAAAAAAAVSQTTPASVAINNPTAISHKLLQRPKSFSNFSRYTVVSRNEYSHEDHANHSTDEDALDSIDGDTEEDDDDEDDVSEEHDSSESDEELPGKVVAKVKVGTIMNGKGQFVSKGETEALDDARMHRKLEPTDISEDLTEDEIHDDHLFQRVRSMVQCLIDEAQTAILQKTKVTGRVLTNYVDKDEGKEILEEYELDIETLIPQEKGARGLIRVTNTHYNHNKRNEVYGGFRMVMNADELQQIPSDPHPL</sequence>
<protein>
    <recommendedName>
        <fullName evidence="3">SWR1-complex protein 4</fullName>
    </recommendedName>
</protein>
<comment type="caution">
    <text evidence="11">The sequence shown here is derived from an EMBL/GenBank/DDBJ whole genome shotgun (WGS) entry which is preliminary data.</text>
</comment>
<evidence type="ECO:0000256" key="6">
    <source>
        <dbReference type="ARBA" id="ARBA00023163"/>
    </source>
</evidence>